<accession>A0A017H651</accession>
<name>A0A017H651_9FUSO</name>
<gene>
    <name evidence="3" type="ORF">C095_06640</name>
</gene>
<proteinExistence type="predicted"/>
<sequence>MSINLEDMGITAIQKPQVFLKNIIFNDGTRLSLNYNSVIVFTGANNSGKSQVLRDVETGLDKSNSIPTIVIKDIEYDFLGKIDEATFLRESFNVNQQGNYEIIESGSSFEKSTLQSYWQNRTFFNGLHLLFIKRLSTERRLTSSNALQRNYKPERNPIYKLNQSESLAQKLSDYFRQAFGSDLIVNRNDMQTIPLHTGQAPDKKAFTIANQDEYYNQVTKLPKLQEQGDGMRSFASILLDTFTSEHSITLIDEPEAFLHPPQARLLGKMLANNNPDNRQLLISTHSEDFLQGLLDANSENVTVIRINRDSNINRMSVLQNDKIKKLWGNPILRYSNILSGLFHEKVVVCESDYDCLFYQAIMDAIYEYKNEIAPDILFTHCGGKTRIKDVVIALKAVNVPVAAICDFDLLNASHNFKPITASLGIDWEVTLSADMKIIYDSMNAKSSGENDAWVQIKKVGKSGFIGNEPAAYEKVEATCKSAGLFVVPVGEMECFDKTVNKEKKDWIYHVLENYDLATEPKLEEARKFVQAIVDYKPL</sequence>
<dbReference type="Proteomes" id="UP000031184">
    <property type="component" value="Unassembled WGS sequence"/>
</dbReference>
<evidence type="ECO:0000313" key="4">
    <source>
        <dbReference type="Proteomes" id="UP000031184"/>
    </source>
</evidence>
<dbReference type="RefSeq" id="WP_052151281.1">
    <property type="nucleotide sequence ID" value="NZ_AOJP01000003.1"/>
</dbReference>
<dbReference type="EMBL" id="AUZI01000016">
    <property type="protein sequence ID" value="KID49103.1"/>
    <property type="molecule type" value="Genomic_DNA"/>
</dbReference>
<dbReference type="AlphaFoldDB" id="A0A017H651"/>
<dbReference type="PATRIC" id="fig|1226633.4.peg.1334"/>
<dbReference type="GO" id="GO:0016887">
    <property type="term" value="F:ATP hydrolysis activity"/>
    <property type="evidence" value="ECO:0007669"/>
    <property type="project" value="InterPro"/>
</dbReference>
<feature type="domain" description="ATPase AAA-type core" evidence="1">
    <location>
        <begin position="39"/>
        <end position="286"/>
    </location>
</feature>
<dbReference type="Pfam" id="PF20469">
    <property type="entry name" value="OLD-like_TOPRIM"/>
    <property type="match status" value="1"/>
</dbReference>
<evidence type="ECO:0000259" key="1">
    <source>
        <dbReference type="Pfam" id="PF13304"/>
    </source>
</evidence>
<evidence type="ECO:0000313" key="3">
    <source>
        <dbReference type="EMBL" id="KID49103.1"/>
    </source>
</evidence>
<dbReference type="CDD" id="cd00267">
    <property type="entry name" value="ABC_ATPase"/>
    <property type="match status" value="1"/>
</dbReference>
<organism evidence="3 4">
    <name type="scientific">Fusobacterium necrophorum subsp. funduliforme B35</name>
    <dbReference type="NCBI Taxonomy" id="1226633"/>
    <lineage>
        <taxon>Bacteria</taxon>
        <taxon>Fusobacteriati</taxon>
        <taxon>Fusobacteriota</taxon>
        <taxon>Fusobacteriia</taxon>
        <taxon>Fusobacteriales</taxon>
        <taxon>Fusobacteriaceae</taxon>
        <taxon>Fusobacterium</taxon>
    </lineage>
</organism>
<comment type="caution">
    <text evidence="3">The sequence shown here is derived from an EMBL/GenBank/DDBJ whole genome shotgun (WGS) entry which is preliminary data.</text>
</comment>
<evidence type="ECO:0000259" key="2">
    <source>
        <dbReference type="Pfam" id="PF20469"/>
    </source>
</evidence>
<reference evidence="3 4" key="1">
    <citation type="submission" date="2013-08" db="EMBL/GenBank/DDBJ databases">
        <title>An opportunistic ruminal bacterium that causes liver abscesses in cattle.</title>
        <authorList>
            <person name="Benahmed F.H."/>
            <person name="Rasmussen M."/>
            <person name="Harbottle H."/>
            <person name="Soppet D."/>
            <person name="Nagaraja T.G."/>
            <person name="Davidson M."/>
        </authorList>
    </citation>
    <scope>NUCLEOTIDE SEQUENCE [LARGE SCALE GENOMIC DNA]</scope>
    <source>
        <strain evidence="3 4">B35</strain>
    </source>
</reference>
<dbReference type="SUPFAM" id="SSF52540">
    <property type="entry name" value="P-loop containing nucleoside triphosphate hydrolases"/>
    <property type="match status" value="1"/>
</dbReference>
<dbReference type="GO" id="GO:0005524">
    <property type="term" value="F:ATP binding"/>
    <property type="evidence" value="ECO:0007669"/>
    <property type="project" value="InterPro"/>
</dbReference>
<dbReference type="OrthoDB" id="86732at2"/>
<dbReference type="InterPro" id="IPR034139">
    <property type="entry name" value="TOPRIM_OLD"/>
</dbReference>
<dbReference type="InterPro" id="IPR003959">
    <property type="entry name" value="ATPase_AAA_core"/>
</dbReference>
<protein>
    <submittedName>
        <fullName evidence="3">Uncharacterized protein</fullName>
    </submittedName>
</protein>
<dbReference type="Gene3D" id="3.40.50.300">
    <property type="entry name" value="P-loop containing nucleotide triphosphate hydrolases"/>
    <property type="match status" value="1"/>
</dbReference>
<dbReference type="PANTHER" id="PTHR43581">
    <property type="entry name" value="ATP/GTP PHOSPHATASE"/>
    <property type="match status" value="1"/>
</dbReference>
<dbReference type="Pfam" id="PF13304">
    <property type="entry name" value="AAA_21"/>
    <property type="match status" value="1"/>
</dbReference>
<feature type="domain" description="OLD protein-like TOPRIM" evidence="2">
    <location>
        <begin position="341"/>
        <end position="408"/>
    </location>
</feature>
<dbReference type="InterPro" id="IPR027417">
    <property type="entry name" value="P-loop_NTPase"/>
</dbReference>
<dbReference type="InterPro" id="IPR051396">
    <property type="entry name" value="Bact_Antivir_Def_Nuclease"/>
</dbReference>
<dbReference type="PANTHER" id="PTHR43581:SF2">
    <property type="entry name" value="EXCINUCLEASE ATPASE SUBUNIT"/>
    <property type="match status" value="1"/>
</dbReference>